<gene>
    <name evidence="1" type="ORF">LTS18_002871</name>
</gene>
<organism evidence="1 2">
    <name type="scientific">Coniosporium uncinatum</name>
    <dbReference type="NCBI Taxonomy" id="93489"/>
    <lineage>
        <taxon>Eukaryota</taxon>
        <taxon>Fungi</taxon>
        <taxon>Dikarya</taxon>
        <taxon>Ascomycota</taxon>
        <taxon>Pezizomycotina</taxon>
        <taxon>Dothideomycetes</taxon>
        <taxon>Dothideomycetes incertae sedis</taxon>
        <taxon>Coniosporium</taxon>
    </lineage>
</organism>
<proteinExistence type="predicted"/>
<evidence type="ECO:0000313" key="2">
    <source>
        <dbReference type="Proteomes" id="UP001186974"/>
    </source>
</evidence>
<dbReference type="Proteomes" id="UP001186974">
    <property type="component" value="Unassembled WGS sequence"/>
</dbReference>
<reference evidence="1" key="1">
    <citation type="submission" date="2024-09" db="EMBL/GenBank/DDBJ databases">
        <title>Black Yeasts Isolated from many extreme environments.</title>
        <authorList>
            <person name="Coleine C."/>
            <person name="Stajich J.E."/>
            <person name="Selbmann L."/>
        </authorList>
    </citation>
    <scope>NUCLEOTIDE SEQUENCE</scope>
    <source>
        <strain evidence="1">CCFEE 5737</strain>
    </source>
</reference>
<keyword evidence="2" id="KW-1185">Reference proteome</keyword>
<protein>
    <submittedName>
        <fullName evidence="1">Uncharacterized protein</fullName>
    </submittedName>
</protein>
<sequence>MTVTTKNEKRYSFNGPWKGRWTVAQTDLIMQLKQQGHGCHYITDALMGLDGPTRWECVRDKMKQLFPHEHIKGDLDDPKAEQEHNF</sequence>
<evidence type="ECO:0000313" key="1">
    <source>
        <dbReference type="EMBL" id="KAK3063035.1"/>
    </source>
</evidence>
<comment type="caution">
    <text evidence="1">The sequence shown here is derived from an EMBL/GenBank/DDBJ whole genome shotgun (WGS) entry which is preliminary data.</text>
</comment>
<name>A0ACC3D7M2_9PEZI</name>
<accession>A0ACC3D7M2</accession>
<dbReference type="EMBL" id="JAWDJW010007021">
    <property type="protein sequence ID" value="KAK3063035.1"/>
    <property type="molecule type" value="Genomic_DNA"/>
</dbReference>